<feature type="region of interest" description="Disordered" evidence="1">
    <location>
        <begin position="78"/>
        <end position="136"/>
    </location>
</feature>
<comment type="caution">
    <text evidence="3">The sequence shown here is derived from an EMBL/GenBank/DDBJ whole genome shotgun (WGS) entry which is preliminary data.</text>
</comment>
<protein>
    <submittedName>
        <fullName evidence="3">Uncharacterized protein</fullName>
    </submittedName>
</protein>
<dbReference type="EMBL" id="BAABEX010000009">
    <property type="protein sequence ID" value="GAA4423061.1"/>
    <property type="molecule type" value="Genomic_DNA"/>
</dbReference>
<sequence length="136" mass="13607">MEEIPMTVHPTFLARLSSALAGGLLMGLSLTAQAKLPPPSPEAAAKAAEAAAKSAHAAKVDNYKLCLYQDKAAAHYRKTAKDAKPATTTPACADPGPFVYTPPADKPAEAAAAPSSAGVAASPPSTKAPSASAPKS</sequence>
<evidence type="ECO:0000313" key="4">
    <source>
        <dbReference type="Proteomes" id="UP001501788"/>
    </source>
</evidence>
<organism evidence="3 4">
    <name type="scientific">Acidovorax lacteus</name>
    <dbReference type="NCBI Taxonomy" id="1924988"/>
    <lineage>
        <taxon>Bacteria</taxon>
        <taxon>Pseudomonadati</taxon>
        <taxon>Pseudomonadota</taxon>
        <taxon>Betaproteobacteria</taxon>
        <taxon>Burkholderiales</taxon>
        <taxon>Comamonadaceae</taxon>
        <taxon>Acidovorax</taxon>
    </lineage>
</organism>
<keyword evidence="2" id="KW-0732">Signal</keyword>
<reference evidence="4" key="1">
    <citation type="journal article" date="2019" name="Int. J. Syst. Evol. Microbiol.">
        <title>The Global Catalogue of Microorganisms (GCM) 10K type strain sequencing project: providing services to taxonomists for standard genome sequencing and annotation.</title>
        <authorList>
            <consortium name="The Broad Institute Genomics Platform"/>
            <consortium name="The Broad Institute Genome Sequencing Center for Infectious Disease"/>
            <person name="Wu L."/>
            <person name="Ma J."/>
        </authorList>
    </citation>
    <scope>NUCLEOTIDE SEQUENCE [LARGE SCALE GENOMIC DNA]</scope>
    <source>
        <strain evidence="4">JCM 31890</strain>
    </source>
</reference>
<accession>A0ABP8L7A3</accession>
<keyword evidence="4" id="KW-1185">Reference proteome</keyword>
<evidence type="ECO:0000256" key="2">
    <source>
        <dbReference type="SAM" id="SignalP"/>
    </source>
</evidence>
<dbReference type="Proteomes" id="UP001501788">
    <property type="component" value="Unassembled WGS sequence"/>
</dbReference>
<feature type="compositionally biased region" description="Low complexity" evidence="1">
    <location>
        <begin position="85"/>
        <end position="95"/>
    </location>
</feature>
<feature type="signal peptide" evidence="2">
    <location>
        <begin position="1"/>
        <end position="34"/>
    </location>
</feature>
<feature type="compositionally biased region" description="Low complexity" evidence="1">
    <location>
        <begin position="109"/>
        <end position="136"/>
    </location>
</feature>
<gene>
    <name evidence="3" type="ORF">GCM10023090_14830</name>
</gene>
<feature type="chain" id="PRO_5045203442" evidence="2">
    <location>
        <begin position="35"/>
        <end position="136"/>
    </location>
</feature>
<evidence type="ECO:0000313" key="3">
    <source>
        <dbReference type="EMBL" id="GAA4423061.1"/>
    </source>
</evidence>
<name>A0ABP8L7A3_9BURK</name>
<proteinExistence type="predicted"/>
<evidence type="ECO:0000256" key="1">
    <source>
        <dbReference type="SAM" id="MobiDB-lite"/>
    </source>
</evidence>